<proteinExistence type="predicted"/>
<evidence type="ECO:0000313" key="3">
    <source>
        <dbReference type="Proteomes" id="UP001500603"/>
    </source>
</evidence>
<name>A0ABP9KNX2_9NOCA</name>
<keyword evidence="3" id="KW-1185">Reference proteome</keyword>
<dbReference type="Proteomes" id="UP001500603">
    <property type="component" value="Unassembled WGS sequence"/>
</dbReference>
<dbReference type="EMBL" id="BAABJM010000004">
    <property type="protein sequence ID" value="GAA5060972.1"/>
    <property type="molecule type" value="Genomic_DNA"/>
</dbReference>
<organism evidence="2 3">
    <name type="scientific">Nocardia callitridis</name>
    <dbReference type="NCBI Taxonomy" id="648753"/>
    <lineage>
        <taxon>Bacteria</taxon>
        <taxon>Bacillati</taxon>
        <taxon>Actinomycetota</taxon>
        <taxon>Actinomycetes</taxon>
        <taxon>Mycobacteriales</taxon>
        <taxon>Nocardiaceae</taxon>
        <taxon>Nocardia</taxon>
    </lineage>
</organism>
<comment type="caution">
    <text evidence="2">The sequence shown here is derived from an EMBL/GenBank/DDBJ whole genome shotgun (WGS) entry which is preliminary data.</text>
</comment>
<reference evidence="3" key="1">
    <citation type="journal article" date="2019" name="Int. J. Syst. Evol. Microbiol.">
        <title>The Global Catalogue of Microorganisms (GCM) 10K type strain sequencing project: providing services to taxonomists for standard genome sequencing and annotation.</title>
        <authorList>
            <consortium name="The Broad Institute Genomics Platform"/>
            <consortium name="The Broad Institute Genome Sequencing Center for Infectious Disease"/>
            <person name="Wu L."/>
            <person name="Ma J."/>
        </authorList>
    </citation>
    <scope>NUCLEOTIDE SEQUENCE [LARGE SCALE GENOMIC DNA]</scope>
    <source>
        <strain evidence="3">JCM 18298</strain>
    </source>
</reference>
<accession>A0ABP9KNX2</accession>
<evidence type="ECO:0008006" key="4">
    <source>
        <dbReference type="Google" id="ProtNLM"/>
    </source>
</evidence>
<protein>
    <recommendedName>
        <fullName evidence="4">Diacylglycerol O-acyltransferase</fullName>
    </recommendedName>
</protein>
<sequence>MDRVAGADESYLLAERLFGWSAPIQYAWIFGAVPEEKALAAFGDQLGSGLLSRKVVDAVVPFARDRWVRSPHPPFLRIDPTPIADSEVGAWTDRVLRTADLDPAAGKGWQLVGVATTSGKFALSLLISHMVADGHGLYNALAAAHTGTSSSSLRRAEDLGWRTRVLGDLRDSVGQLAEAATASRVVATELWRQRRAGKSKPTASANPEPPSAVVSHTGAAASTDVDVTSSRHIAAQADRGAAVPAAEGVTVSSDVGGSSLPGTDVTVSSHTNTTVPPHADYAPPSDPSVDRQSDRTAGARSHADSGAASSAADPDTTLAIVDVDRGQWVARAQEFGGTGNSLFTAVLGGIVHRCGYSVGAEGLRVCMAVSKRAEGDERANASGGVWIRVPGEISPEKGLGGIRALSKQALRDYESAGKDKLADNLQPVVRLLPKPLIRKLMLSVAGPDTTVSNLGAAPESALHVGGLRAESFAIRAIMQGRSGVERRRQGPAIAAWAVEYDNKITITFFGIDPDHFGESERLRKTIDAELDRWGLSATPW</sequence>
<gene>
    <name evidence="2" type="ORF">GCM10023318_43030</name>
</gene>
<feature type="compositionally biased region" description="Low complexity" evidence="1">
    <location>
        <begin position="248"/>
        <end position="258"/>
    </location>
</feature>
<feature type="region of interest" description="Disordered" evidence="1">
    <location>
        <begin position="193"/>
        <end position="313"/>
    </location>
</feature>
<feature type="compositionally biased region" description="Polar residues" evidence="1">
    <location>
        <begin position="265"/>
        <end position="275"/>
    </location>
</feature>
<feature type="compositionally biased region" description="Low complexity" evidence="1">
    <location>
        <begin position="298"/>
        <end position="313"/>
    </location>
</feature>
<dbReference type="RefSeq" id="WP_345497373.1">
    <property type="nucleotide sequence ID" value="NZ_BAABJM010000004.1"/>
</dbReference>
<evidence type="ECO:0000313" key="2">
    <source>
        <dbReference type="EMBL" id="GAA5060972.1"/>
    </source>
</evidence>
<evidence type="ECO:0000256" key="1">
    <source>
        <dbReference type="SAM" id="MobiDB-lite"/>
    </source>
</evidence>